<dbReference type="GO" id="GO:0005694">
    <property type="term" value="C:chromosome"/>
    <property type="evidence" value="ECO:0007669"/>
    <property type="project" value="TreeGrafter"/>
</dbReference>
<keyword evidence="12" id="KW-0539">Nucleus</keyword>
<dbReference type="InterPro" id="IPR016024">
    <property type="entry name" value="ARM-type_fold"/>
</dbReference>
<dbReference type="PROSITE" id="PS51190">
    <property type="entry name" value="FATC"/>
    <property type="match status" value="1"/>
</dbReference>
<evidence type="ECO:0000259" key="15">
    <source>
        <dbReference type="PROSITE" id="PS50290"/>
    </source>
</evidence>
<evidence type="ECO:0000256" key="9">
    <source>
        <dbReference type="ARBA" id="ARBA00022777"/>
    </source>
</evidence>
<dbReference type="Pfam" id="PF02259">
    <property type="entry name" value="FAT"/>
    <property type="match status" value="1"/>
</dbReference>
<dbReference type="Pfam" id="PF25030">
    <property type="entry name" value="M-HEAT_ATR"/>
    <property type="match status" value="1"/>
</dbReference>
<dbReference type="EMBL" id="ONZQ02000003">
    <property type="protein sequence ID" value="SPN99813.1"/>
    <property type="molecule type" value="Genomic_DNA"/>
</dbReference>
<dbReference type="Gene3D" id="3.30.1010.10">
    <property type="entry name" value="Phosphatidylinositol 3-kinase Catalytic Subunit, Chain A, domain 4"/>
    <property type="match status" value="1"/>
</dbReference>
<evidence type="ECO:0000256" key="7">
    <source>
        <dbReference type="ARBA" id="ARBA00022741"/>
    </source>
</evidence>
<evidence type="ECO:0000256" key="12">
    <source>
        <dbReference type="ARBA" id="ARBA00023242"/>
    </source>
</evidence>
<protein>
    <recommendedName>
        <fullName evidence="4">non-specific serine/threonine protein kinase</fullName>
        <ecNumber evidence="4">2.7.11.1</ecNumber>
    </recommendedName>
</protein>
<evidence type="ECO:0000313" key="19">
    <source>
        <dbReference type="Proteomes" id="UP001187682"/>
    </source>
</evidence>
<evidence type="ECO:0000256" key="8">
    <source>
        <dbReference type="ARBA" id="ARBA00022763"/>
    </source>
</evidence>
<dbReference type="PROSITE" id="PS50290">
    <property type="entry name" value="PI3_4_KINASE_3"/>
    <property type="match status" value="1"/>
</dbReference>
<evidence type="ECO:0000256" key="4">
    <source>
        <dbReference type="ARBA" id="ARBA00012513"/>
    </source>
</evidence>
<dbReference type="EC" id="2.7.11.1" evidence="4"/>
<dbReference type="Gene3D" id="1.10.1070.11">
    <property type="entry name" value="Phosphatidylinositol 3-/4-kinase, catalytic domain"/>
    <property type="match status" value="1"/>
</dbReference>
<dbReference type="InterPro" id="IPR003151">
    <property type="entry name" value="PIK-rel_kinase_FAT"/>
</dbReference>
<keyword evidence="6" id="KW-0808">Transferase</keyword>
<comment type="similarity">
    <text evidence="2">Belongs to the PI3/PI4-kinase family. ATM subfamily.</text>
</comment>
<evidence type="ECO:0000256" key="14">
    <source>
        <dbReference type="SAM" id="MobiDB-lite"/>
    </source>
</evidence>
<dbReference type="SMART" id="SM01343">
    <property type="entry name" value="FATC"/>
    <property type="match status" value="1"/>
</dbReference>
<keyword evidence="19" id="KW-1185">Reference proteome</keyword>
<keyword evidence="10" id="KW-0067">ATP-binding</keyword>
<organism evidence="18 19">
    <name type="scientific">Cephalotrichum gorgonifer</name>
    <dbReference type="NCBI Taxonomy" id="2041049"/>
    <lineage>
        <taxon>Eukaryota</taxon>
        <taxon>Fungi</taxon>
        <taxon>Dikarya</taxon>
        <taxon>Ascomycota</taxon>
        <taxon>Pezizomycotina</taxon>
        <taxon>Sordariomycetes</taxon>
        <taxon>Hypocreomycetidae</taxon>
        <taxon>Microascales</taxon>
        <taxon>Microascaceae</taxon>
        <taxon>Cephalotrichum</taxon>
    </lineage>
</organism>
<evidence type="ECO:0000313" key="18">
    <source>
        <dbReference type="EMBL" id="SPN99813.1"/>
    </source>
</evidence>
<dbReference type="GO" id="GO:0000723">
    <property type="term" value="P:telomere maintenance"/>
    <property type="evidence" value="ECO:0007669"/>
    <property type="project" value="TreeGrafter"/>
</dbReference>
<accession>A0AAE8MUC3</accession>
<dbReference type="InterPro" id="IPR050517">
    <property type="entry name" value="DDR_Repair_Kinase"/>
</dbReference>
<dbReference type="InterPro" id="IPR012993">
    <property type="entry name" value="UME"/>
</dbReference>
<dbReference type="PANTHER" id="PTHR11139">
    <property type="entry name" value="ATAXIA TELANGIECTASIA MUTATED ATM -RELATED"/>
    <property type="match status" value="1"/>
</dbReference>
<dbReference type="GO" id="GO:0004674">
    <property type="term" value="F:protein serine/threonine kinase activity"/>
    <property type="evidence" value="ECO:0007669"/>
    <property type="project" value="UniProtKB-KW"/>
</dbReference>
<dbReference type="InterPro" id="IPR036940">
    <property type="entry name" value="PI3/4_kinase_cat_sf"/>
</dbReference>
<evidence type="ECO:0000256" key="13">
    <source>
        <dbReference type="ARBA" id="ARBA00025079"/>
    </source>
</evidence>
<evidence type="ECO:0000256" key="11">
    <source>
        <dbReference type="ARBA" id="ARBA00023204"/>
    </source>
</evidence>
<reference evidence="18" key="1">
    <citation type="submission" date="2018-03" db="EMBL/GenBank/DDBJ databases">
        <authorList>
            <person name="Guldener U."/>
        </authorList>
    </citation>
    <scope>NUCLEOTIDE SEQUENCE</scope>
</reference>
<evidence type="ECO:0000256" key="1">
    <source>
        <dbReference type="ARBA" id="ARBA00004123"/>
    </source>
</evidence>
<keyword evidence="8" id="KW-0227">DNA damage</keyword>
<dbReference type="Pfam" id="PF23593">
    <property type="entry name" value="HEAT_ATR"/>
    <property type="match status" value="1"/>
</dbReference>
<dbReference type="InterPro" id="IPR003152">
    <property type="entry name" value="FATC_dom"/>
</dbReference>
<dbReference type="SMART" id="SM00146">
    <property type="entry name" value="PI3Kc"/>
    <property type="match status" value="1"/>
</dbReference>
<gene>
    <name evidence="18" type="ORF">DNG_02665</name>
</gene>
<feature type="domain" description="FATC" evidence="17">
    <location>
        <begin position="2235"/>
        <end position="2267"/>
    </location>
</feature>
<dbReference type="GO" id="GO:0006281">
    <property type="term" value="P:DNA repair"/>
    <property type="evidence" value="ECO:0007669"/>
    <property type="project" value="UniProtKB-KW"/>
</dbReference>
<evidence type="ECO:0000256" key="3">
    <source>
        <dbReference type="ARBA" id="ARBA00011370"/>
    </source>
</evidence>
<feature type="domain" description="FAT" evidence="16">
    <location>
        <begin position="1246"/>
        <end position="1815"/>
    </location>
</feature>
<keyword evidence="7" id="KW-0547">Nucleotide-binding</keyword>
<dbReference type="FunFam" id="1.10.1070.11:FF:000031">
    <property type="entry name" value="Phosphatidyl inositol 3-kinase"/>
    <property type="match status" value="1"/>
</dbReference>
<keyword evidence="9 18" id="KW-0418">Kinase</keyword>
<keyword evidence="5" id="KW-0723">Serine/threonine-protein kinase</keyword>
<name>A0AAE8MUC3_9PEZI</name>
<dbReference type="InterPro" id="IPR057564">
    <property type="entry name" value="HEAT_ATR"/>
</dbReference>
<dbReference type="PANTHER" id="PTHR11139:SF125">
    <property type="entry name" value="SERINE_THREONINE-PROTEIN KINASE MEC1"/>
    <property type="match status" value="1"/>
</dbReference>
<evidence type="ECO:0000259" key="16">
    <source>
        <dbReference type="PROSITE" id="PS51189"/>
    </source>
</evidence>
<dbReference type="GO" id="GO:0000077">
    <property type="term" value="P:DNA damage checkpoint signaling"/>
    <property type="evidence" value="ECO:0007669"/>
    <property type="project" value="TreeGrafter"/>
</dbReference>
<keyword evidence="11" id="KW-0234">DNA repair</keyword>
<dbReference type="SMART" id="SM00802">
    <property type="entry name" value="UME"/>
    <property type="match status" value="1"/>
</dbReference>
<dbReference type="PROSITE" id="PS51189">
    <property type="entry name" value="FAT"/>
    <property type="match status" value="1"/>
</dbReference>
<dbReference type="SUPFAM" id="SSF56112">
    <property type="entry name" value="Protein kinase-like (PK-like)"/>
    <property type="match status" value="1"/>
</dbReference>
<dbReference type="Pfam" id="PF02260">
    <property type="entry name" value="FATC"/>
    <property type="match status" value="1"/>
</dbReference>
<comment type="function">
    <text evidence="13">Serine/threonine protein kinase which activates checkpoint signaling upon genotoxic stresses such as ionizing radiation (IR), ultraviolet light (UV), or DNA replication stalling, thereby acting as a DNA damage sensor. Recognizes the substrate consensus sequence [ST]-Q. Phosphorylates histone H2A to form H2AS128ph (gamma-H2A) at sites of DNA damage, involved in the regulation of DNA damage response mechanism. Required for the control of telomere length and genome stability.</text>
</comment>
<dbReference type="InterPro" id="IPR056802">
    <property type="entry name" value="ATR-like_M-HEAT"/>
</dbReference>
<dbReference type="Pfam" id="PF00454">
    <property type="entry name" value="PI3_PI4_kinase"/>
    <property type="match status" value="1"/>
</dbReference>
<dbReference type="Proteomes" id="UP001187682">
    <property type="component" value="Unassembled WGS sequence"/>
</dbReference>
<dbReference type="Pfam" id="PF08064">
    <property type="entry name" value="UME"/>
    <property type="match status" value="1"/>
</dbReference>
<dbReference type="SUPFAM" id="SSF48371">
    <property type="entry name" value="ARM repeat"/>
    <property type="match status" value="1"/>
</dbReference>
<dbReference type="InterPro" id="IPR011009">
    <property type="entry name" value="Kinase-like_dom_sf"/>
</dbReference>
<dbReference type="FunFam" id="3.30.1010.10:FF:000017">
    <property type="entry name" value="Inositol kinase kinase (UvsB)"/>
    <property type="match status" value="1"/>
</dbReference>
<dbReference type="InterPro" id="IPR014009">
    <property type="entry name" value="PIK_FAT"/>
</dbReference>
<dbReference type="InterPro" id="IPR000403">
    <property type="entry name" value="PI3/4_kinase_cat_dom"/>
</dbReference>
<evidence type="ECO:0000259" key="17">
    <source>
        <dbReference type="PROSITE" id="PS51190"/>
    </source>
</evidence>
<evidence type="ECO:0000256" key="2">
    <source>
        <dbReference type="ARBA" id="ARBA00010769"/>
    </source>
</evidence>
<comment type="subcellular location">
    <subcellularLocation>
        <location evidence="1">Nucleus</location>
    </subcellularLocation>
</comment>
<sequence length="2267" mass="253124">MASASNGRLHAAAPNQVPRPNSETQPPPSTLAAQLVENISTSTSSKSTRSTENGELKRLFSIIEEIKNNPDLLQTSEDKIRHNHMLVYVYFRAVLDALRPDDPFLDKERIRAEGSKAIHFLRLAVVETPPVLVCSADPDQFLSRGSEPLWTWALPKILRLLGHPQYTELSEPMVNLCQCIVKVSSRHVQLRSSVTAILYYLREIVVDILDRLQASLVTVSRQGSALSLELPSDRVFKHLESDGSTSSLRRRVTYKLNNPSQALRQASTLLAILAEPLDSDTPMMSLSEHGPWLLDSLHALCNAQIRWDPPIPVAIVPLIRIALSIASRSITNGTTRSIIHTKACMVLSFLLTELATRPAELLGAGESSDSSRHSLCQSMITLTKVSISHRPIGRLISAHVVGHCEYLAHQVAELGAGTDFSRATLLLKEASSTEVPQAFDASAHPQHFQNPKLRSYVESLQLEYQSPDETPEEPAAKRIKVAPSPPSSLAVLSDLIYQIVEPSSSADGGFGEIIIMVPDQELNLVLLKLVEYLGNENDVITALAFQELSNIAAARGVTTAELFGPFWRGLAHLAVKDVITQPRITSLVADLLGVTVNEFLVKVQSYALPWLILQGKKNVVERIASARKHGNAHSAIVDTTNCGPILALLLIQPVEDVGAFTMAKLSEISSHFASMEFPQLARSELTQIVLEVFKLAAEGNDARKLAARNALTQLAVLLGIPGESRPKKGNIIGRFLASHVLGLMARITEVINNVGVLGSSVLDQRLCLQAMEEMIRVCKSHVRVARPQISASLLAAISVYDLREQAFACWTTMLSNLDDEDVEVLLDTTFFIIMHYWPVSNEATRQRMDTLVRYLTEKHAAVLDAECDRIPLMGKAPGLEELEKLVAPFRKPRETSDAFGVFAGRISHEHSGVAMLALEELVEYLKVNQGYLQTSAISENPDPVLATLLRSLLDCASRHNGIDLDVARLCTECIGLTGCIDPNRVEATREQKSIVVLDNFEHDDDRRNFGFFVLSEVLVKSFLTATDTRRQGYLSFAMQELLERCDIRAAVLNQDLGPRSGGGDLYRKWKGLPVSVQEVLSPFISSRYMLAPLASGSAKYPIFSPGKPYAAWLSLFVTDLLRHPQNANASLVFEPLARVTRLKDPSVPEFLLPYVVSHLIISEQTPPELRENVIKELTSILHYELPATASQGERQEMKCFYEALFRTLDYLMRWVHARKARSKNAPRDEAVIERVHDVLDRTPSHMIAQRALDCDQYSRALFHLELHIREVESPAEEQAKTRKRLQDIYAHIDEPDGLEGLAAHMQVLDIDQQVLGHRKAGRWTAAQTWYEIRLSEDPDNTDVQHDLLTCLKQSGQHDALLNCVEGMRLQQATAAKIVPFAVEAAWATGRWETLGKYLDLSKSSDAAYVDFDVAIGEVFRHLHQGNTDSLIPTINNIRERIAASMGLTETASLQACHDIMLRCHVLTDLELAISAKRSEGQENREIMDVLQRRLGVLGSHVDDKQYLLSIQRTALELQRPAFSDADISSLWLSSARLARKTNASHQSFSAVLHASRLGDGSAAIENAKLLWKDGHHRKAIQILEGSIDSNDLITSFSLENSTRQNASIKNTSTPERLLKARAQLLLAKWLDDSGKTHAAALRERYQQAPMTHPAWEKGHYYLGKHYKKLLESEKALKPDEQGDPYLTGELARVLIENYFRALRFGTKYLYQTLPRILTLWLEMAAQVDKAPEGKQSVSRELFKRRNEQLNRLHQSIDKWVDRLPAYVFYSSLPQIVARVTHPNLTAVEKLSNIIIKVVEAHPRQALWSLFGLMTTRLQGERRSRGNQILQRLKANTKRVESTKSTLRDIIRKGEKLAEQLLFACNNGDFGSNRTVKASITRDLGFNHGCTPCPLVVPTESCLTASLPTLADNVKSFRPFSRDVVTIDSFLDDVLVLGSLAKPRRITARGSDGKLYPLLIKPKDDLRTDQRLMEFNATINRALKKDAESSRRRLYVRTYAVTPLNEECGIIEWVEGLKTLRDVLLALYSARNVSPDYGLIKKMMLEAASSEKHLGKFTEGVLGMFPPVLHYWFVNQFPDPSAWFTARITYTRSCAVMSMVGTILGLGDRHGENVLLEESNGGVFHVDFNCLFDKGLTFAQPEKVPFRLTHNMVAAMGVYGYEGPFRQCSELTLSILRQNEETLMTILEAFIYDPTLDLQNVRKSAKRGDGVAKLHPQHVVDSIKRKVRGLLPQENIPLGVEGQVEELIKQAVDPRNLTAMYIGWCPFL</sequence>
<feature type="region of interest" description="Disordered" evidence="14">
    <location>
        <begin position="1"/>
        <end position="30"/>
    </location>
</feature>
<proteinExistence type="inferred from homology"/>
<dbReference type="GO" id="GO:0005634">
    <property type="term" value="C:nucleus"/>
    <property type="evidence" value="ECO:0007669"/>
    <property type="project" value="UniProtKB-SubCell"/>
</dbReference>
<evidence type="ECO:0000256" key="5">
    <source>
        <dbReference type="ARBA" id="ARBA00022527"/>
    </source>
</evidence>
<dbReference type="CDD" id="cd00892">
    <property type="entry name" value="PIKKc_ATR"/>
    <property type="match status" value="1"/>
</dbReference>
<evidence type="ECO:0000256" key="6">
    <source>
        <dbReference type="ARBA" id="ARBA00022679"/>
    </source>
</evidence>
<dbReference type="GO" id="GO:0005524">
    <property type="term" value="F:ATP binding"/>
    <property type="evidence" value="ECO:0007669"/>
    <property type="project" value="UniProtKB-KW"/>
</dbReference>
<evidence type="ECO:0000256" key="10">
    <source>
        <dbReference type="ARBA" id="ARBA00022840"/>
    </source>
</evidence>
<comment type="caution">
    <text evidence="18">The sequence shown here is derived from an EMBL/GenBank/DDBJ whole genome shotgun (WGS) entry which is preliminary data.</text>
</comment>
<feature type="domain" description="PI3K/PI4K catalytic" evidence="15">
    <location>
        <begin position="1929"/>
        <end position="2238"/>
    </location>
</feature>
<comment type="subunit">
    <text evidence="3">Associates with DNA double-strand breaks.</text>
</comment>